<dbReference type="PANTHER" id="PTHR16284">
    <property type="entry name" value="PROTEIN CDV3 HOMOLOG"/>
    <property type="match status" value="1"/>
</dbReference>
<comment type="similarity">
    <text evidence="1">Belongs to the CDV3 family.</text>
</comment>
<feature type="compositionally biased region" description="Polar residues" evidence="2">
    <location>
        <begin position="585"/>
        <end position="597"/>
    </location>
</feature>
<organism evidence="3">
    <name type="scientific">Culicoides sonorensis</name>
    <name type="common">Biting midge</name>
    <dbReference type="NCBI Taxonomy" id="179676"/>
    <lineage>
        <taxon>Eukaryota</taxon>
        <taxon>Metazoa</taxon>
        <taxon>Ecdysozoa</taxon>
        <taxon>Arthropoda</taxon>
        <taxon>Hexapoda</taxon>
        <taxon>Insecta</taxon>
        <taxon>Pterygota</taxon>
        <taxon>Neoptera</taxon>
        <taxon>Endopterygota</taxon>
        <taxon>Diptera</taxon>
        <taxon>Nematocera</taxon>
        <taxon>Chironomoidea</taxon>
        <taxon>Ceratopogonidae</taxon>
        <taxon>Ceratopogoninae</taxon>
        <taxon>Culicoides</taxon>
        <taxon>Monoculicoides</taxon>
    </lineage>
</organism>
<dbReference type="InterPro" id="IPR032675">
    <property type="entry name" value="LRR_dom_sf"/>
</dbReference>
<feature type="region of interest" description="Disordered" evidence="2">
    <location>
        <begin position="670"/>
        <end position="700"/>
    </location>
</feature>
<dbReference type="EMBL" id="UFQT01000997">
    <property type="protein sequence ID" value="SSX28377.1"/>
    <property type="molecule type" value="Genomic_DNA"/>
</dbReference>
<name>A0A336MJ43_CULSO</name>
<sequence length="700" mass="80706">MDHKRIKISSINDYLFDSIFIKIFGYLNGGQCRICRQVCKKWNEIFMNDINLKKHWECLFLKRMITLEDINFIMNSELKFTNLVTRGEILNCFPVFVMKDFWIYLGKTVKILSFLGFAENEFLNLLKWLPSLEKLKFVSVKKVIHPPNGLFLMNLKEIYFQNYADFQNVRLLMGICPKLEILDYSTPYINEVKSILINFKSFPRYWKTLTWIDYQDDFKKFTAKFLEMKELNVEYLIYHADSDFKSLSNIMRVHPKIKSAMIQFKNLNNEKIEEVLMDSAVNHKIEKIECTGTMQNLSLIAKFLNVQEINFTLACQSCPIDHENIPRPSIKKLILRINRLTCEECFKSLNGTFTSVEKLTFFPLETTDYNLPQLLHNWKNLRDLRITASFNVYLHFYQPMPRLKILFLKSQTNMDNLVNLFTVVPNLEILIYCIFSASTYTLLSGYLCFLPNIRTLDIYVSSLCILDDEDVENMIISISNHLKKLKIAAKLIIMADLDDFFAKKDKKRTAKKKFTTSEDLVKKLEKAEEKPKKERPVEQEGEPEEDEWKEIEEEQSRDYTGLKIGQLTIAEDESDGFGDDGEGSNQEGENGTINTIGSKKGVWKAGSAAANAATEANQASEPVSKVYVSPAIKAARLRKGVAPDLSSKEYFPTLGEEKTDKPALKKGFEEIKHGARPATKQVGNAPVSVENRFNTLSDAS</sequence>
<evidence type="ECO:0000256" key="1">
    <source>
        <dbReference type="ARBA" id="ARBA00006062"/>
    </source>
</evidence>
<feature type="compositionally biased region" description="Acidic residues" evidence="2">
    <location>
        <begin position="539"/>
        <end position="553"/>
    </location>
</feature>
<evidence type="ECO:0000256" key="2">
    <source>
        <dbReference type="SAM" id="MobiDB-lite"/>
    </source>
</evidence>
<gene>
    <name evidence="3" type="primary">CSON015563</name>
</gene>
<dbReference type="InterPro" id="IPR036047">
    <property type="entry name" value="F-box-like_dom_sf"/>
</dbReference>
<dbReference type="GO" id="GO:0005737">
    <property type="term" value="C:cytoplasm"/>
    <property type="evidence" value="ECO:0007669"/>
    <property type="project" value="TreeGrafter"/>
</dbReference>
<feature type="region of interest" description="Disordered" evidence="2">
    <location>
        <begin position="572"/>
        <end position="597"/>
    </location>
</feature>
<proteinExistence type="inferred from homology"/>
<dbReference type="Gene3D" id="3.80.10.10">
    <property type="entry name" value="Ribonuclease Inhibitor"/>
    <property type="match status" value="1"/>
</dbReference>
<dbReference type="Pfam" id="PF15359">
    <property type="entry name" value="CDV3"/>
    <property type="match status" value="1"/>
</dbReference>
<feature type="region of interest" description="Disordered" evidence="2">
    <location>
        <begin position="526"/>
        <end position="553"/>
    </location>
</feature>
<dbReference type="PANTHER" id="PTHR16284:SF13">
    <property type="entry name" value="PROTEIN CDV3 HOMOLOG"/>
    <property type="match status" value="1"/>
</dbReference>
<accession>A0A336MJ43</accession>
<feature type="compositionally biased region" description="Basic and acidic residues" evidence="2">
    <location>
        <begin position="526"/>
        <end position="538"/>
    </location>
</feature>
<protein>
    <submittedName>
        <fullName evidence="3">CSON015563 protein</fullName>
    </submittedName>
</protein>
<dbReference type="VEuPathDB" id="VectorBase:CSON015563"/>
<evidence type="ECO:0000313" key="3">
    <source>
        <dbReference type="EMBL" id="SSX28377.1"/>
    </source>
</evidence>
<feature type="compositionally biased region" description="Acidic residues" evidence="2">
    <location>
        <begin position="572"/>
        <end position="582"/>
    </location>
</feature>
<reference evidence="3" key="1">
    <citation type="submission" date="2018-07" db="EMBL/GenBank/DDBJ databases">
        <authorList>
            <person name="Quirk P.G."/>
            <person name="Krulwich T.A."/>
        </authorList>
    </citation>
    <scope>NUCLEOTIDE SEQUENCE</scope>
</reference>
<dbReference type="InterPro" id="IPR026806">
    <property type="entry name" value="CDV3"/>
</dbReference>
<dbReference type="AlphaFoldDB" id="A0A336MJ43"/>
<dbReference type="SUPFAM" id="SSF81383">
    <property type="entry name" value="F-box domain"/>
    <property type="match status" value="1"/>
</dbReference>
<feature type="compositionally biased region" description="Polar residues" evidence="2">
    <location>
        <begin position="691"/>
        <end position="700"/>
    </location>
</feature>